<accession>A0A4Q2KHX7</accession>
<dbReference type="Gene3D" id="3.40.50.150">
    <property type="entry name" value="Vaccinia Virus protein VP39"/>
    <property type="match status" value="1"/>
</dbReference>
<dbReference type="OrthoDB" id="8435941at2"/>
<sequence>MDKAAFISTRKAINSALICCADNDYSGISEIWQDHLAKRTNGYRYETVAKLLSEDNDSTAGVAIKIPDHLRTFYRRFYEEYYREQDFPSQPDIGCPGSLEVNGRRADVAYLQNFSRTLDIIPLIERLGRRVHVLEIGAGYGGMAQQITASGFVESYTIVDLPDNLLLSSYYLRSNFPELRGNTCQDFSFRKALNFLIPQQIDEIAGQKFDVVINCDSFGEMPAAVAQAYVTFVASSLSDDGFAYLKNAHRHTPATVQKVSDFGYERFDLETLKPTLFPSLIFDHHHHVVVLRKKSGNQAFDPTHLDVYGEIIRSGIHGEVVALGQRIATETMSDDDRRFLDVVDRTYRGELHDWRPTDPDLAATLDYLQGIELVNRGQRTELLERYLRASKSAAAEAITLFVLSRQGGRLRFTQSFRNGFRTEFLLRTMKLDPTRTFQGALLWHLRKPMVEAVSRPYRGLRKSALVHLKNIVLNLREGRGPRVSRVA</sequence>
<protein>
    <submittedName>
        <fullName evidence="1">Putative sugar O-methyltransferase</fullName>
        <ecNumber evidence="1">2.1.1.-</ecNumber>
    </submittedName>
</protein>
<comment type="caution">
    <text evidence="1">The sequence shown here is derived from an EMBL/GenBank/DDBJ whole genome shotgun (WGS) entry which is preliminary data.</text>
</comment>
<keyword evidence="1" id="KW-0808">Transferase</keyword>
<dbReference type="GO" id="GO:0008168">
    <property type="term" value="F:methyltransferase activity"/>
    <property type="evidence" value="ECO:0007669"/>
    <property type="project" value="UniProtKB-KW"/>
</dbReference>
<dbReference type="InterPro" id="IPR030807">
    <property type="entry name" value="Methyltran_NanM"/>
</dbReference>
<keyword evidence="2" id="KW-1185">Reference proteome</keyword>
<dbReference type="SUPFAM" id="SSF53335">
    <property type="entry name" value="S-adenosyl-L-methionine-dependent methyltransferases"/>
    <property type="match status" value="1"/>
</dbReference>
<keyword evidence="1" id="KW-0489">Methyltransferase</keyword>
<dbReference type="RefSeq" id="WP_129525070.1">
    <property type="nucleotide sequence ID" value="NZ_SDPV01000002.1"/>
</dbReference>
<organism evidence="1 2">
    <name type="scientific">Pelagerythrobacter rhizovicinus</name>
    <dbReference type="NCBI Taxonomy" id="2268576"/>
    <lineage>
        <taxon>Bacteria</taxon>
        <taxon>Pseudomonadati</taxon>
        <taxon>Pseudomonadota</taxon>
        <taxon>Alphaproteobacteria</taxon>
        <taxon>Sphingomonadales</taxon>
        <taxon>Erythrobacteraceae</taxon>
        <taxon>Pelagerythrobacter</taxon>
    </lineage>
</organism>
<dbReference type="EMBL" id="SDPV01000002">
    <property type="protein sequence ID" value="RXZ64764.1"/>
    <property type="molecule type" value="Genomic_DNA"/>
</dbReference>
<name>A0A4Q2KHX7_9SPHN</name>
<proteinExistence type="predicted"/>
<dbReference type="InterPro" id="IPR029063">
    <property type="entry name" value="SAM-dependent_MTases_sf"/>
</dbReference>
<dbReference type="EC" id="2.1.1.-" evidence="1"/>
<evidence type="ECO:0000313" key="2">
    <source>
        <dbReference type="Proteomes" id="UP000293623"/>
    </source>
</evidence>
<evidence type="ECO:0000313" key="1">
    <source>
        <dbReference type="EMBL" id="RXZ64764.1"/>
    </source>
</evidence>
<dbReference type="Proteomes" id="UP000293623">
    <property type="component" value="Unassembled WGS sequence"/>
</dbReference>
<dbReference type="GO" id="GO:0032259">
    <property type="term" value="P:methylation"/>
    <property type="evidence" value="ECO:0007669"/>
    <property type="project" value="UniProtKB-KW"/>
</dbReference>
<dbReference type="NCBIfam" id="TIGR04371">
    <property type="entry name" value="methyltran_NanM"/>
    <property type="match status" value="1"/>
</dbReference>
<reference evidence="1 2" key="1">
    <citation type="submission" date="2019-01" db="EMBL/GenBank/DDBJ databases">
        <title>Altererythrobacter rhizovicinus sp. nov., isolated from the rhizosphere soil of Haloxylon ammodendron.</title>
        <authorList>
            <person name="Li H.-P."/>
            <person name="Gou J.-Y."/>
            <person name="Yao D."/>
            <person name="Han Q.-Q."/>
            <person name="Shao K.-Z."/>
            <person name="Zhao Q."/>
            <person name="Zhang J.-L."/>
        </authorList>
    </citation>
    <scope>NUCLEOTIDE SEQUENCE [LARGE SCALE GENOMIC DNA]</scope>
    <source>
        <strain evidence="1 2">AY-3R</strain>
    </source>
</reference>
<dbReference type="AlphaFoldDB" id="A0A4Q2KHX7"/>
<gene>
    <name evidence="1" type="ORF">ETX26_12930</name>
</gene>